<feature type="compositionally biased region" description="Polar residues" evidence="1">
    <location>
        <begin position="1712"/>
        <end position="1722"/>
    </location>
</feature>
<dbReference type="Gramene" id="Pp3c7_3230V3.1">
    <property type="protein sequence ID" value="Pp3c7_3230V3.1"/>
    <property type="gene ID" value="Pp3c7_3230"/>
</dbReference>
<feature type="compositionally biased region" description="Basic and acidic residues" evidence="1">
    <location>
        <begin position="1548"/>
        <end position="1558"/>
    </location>
</feature>
<dbReference type="PANTHER" id="PTHR31780">
    <property type="entry name" value="STRESS RESPONSE PROTEIN NST1-RELATED"/>
    <property type="match status" value="1"/>
</dbReference>
<feature type="compositionally biased region" description="Basic and acidic residues" evidence="1">
    <location>
        <begin position="1566"/>
        <end position="1578"/>
    </location>
</feature>
<feature type="compositionally biased region" description="Gly residues" evidence="1">
    <location>
        <begin position="453"/>
        <end position="469"/>
    </location>
</feature>
<feature type="compositionally biased region" description="Basic and acidic residues" evidence="1">
    <location>
        <begin position="661"/>
        <end position="791"/>
    </location>
</feature>
<feature type="region of interest" description="Disordered" evidence="1">
    <location>
        <begin position="272"/>
        <end position="586"/>
    </location>
</feature>
<feature type="compositionally biased region" description="Basic and acidic residues" evidence="1">
    <location>
        <begin position="1831"/>
        <end position="1864"/>
    </location>
</feature>
<feature type="compositionally biased region" description="Low complexity" evidence="1">
    <location>
        <begin position="1896"/>
        <end position="1929"/>
    </location>
</feature>
<dbReference type="GO" id="GO:0000445">
    <property type="term" value="C:THO complex part of transcription export complex"/>
    <property type="evidence" value="ECO:0000318"/>
    <property type="project" value="GO_Central"/>
</dbReference>
<feature type="compositionally biased region" description="Polar residues" evidence="1">
    <location>
        <begin position="523"/>
        <end position="532"/>
    </location>
</feature>
<feature type="compositionally biased region" description="Polar residues" evidence="1">
    <location>
        <begin position="420"/>
        <end position="446"/>
    </location>
</feature>
<feature type="compositionally biased region" description="Polar residues" evidence="1">
    <location>
        <begin position="357"/>
        <end position="366"/>
    </location>
</feature>
<keyword evidence="4" id="KW-1185">Reference proteome</keyword>
<dbReference type="PANTHER" id="PTHR31780:SF10">
    <property type="entry name" value="LD36051P"/>
    <property type="match status" value="1"/>
</dbReference>
<sequence>MARAAGSNTKFASVNLNKSYGKPTAGAGGSGNGSGSGTGALGGAGRAGRTSSHGGMLLLSRSGVATSVPKGGRVIVPRPVNLPSLRREHAGNDPSIALVGGSGSSGWTKTLVHEEQAPVAVAVATPETSTGMARLAPALSAGSTWGTSPSLPGQPSTGSLSGEHWPVPTQSGPTGTTQVAPGRHGVYTPPRARAMQNPVVTSGHIVPAVEKAVVLRGEDFPTLQAALPPPSVSSHQRQKELHQKQREKQQELKDQQQKLQLLSEQHAVLKPDEVLQSHLGGPQLQPAQPISLQTKKDHSRKDAPEESQSLEQQRFTDPGLSVRSTPKAGNSSLGPGASGPSQQRQSNWTDDERDSTFRSQGANYSEWSDRSDREPDHQPANRVGEGYGYGRPPSFREVSFIPGRDGHMGKVADVRESRFSGDNSLGRESSSTAHSADNNFSRSNFTGREGGSREWGGGVNREFGFGGRGFSREGGRDVGSNKRGVYEKDGGDVRPGSRGWDGFEDRHGFGNRDQGPHRDVSSSRESGLNRENTFNRDHRRIQGGENDAGRGRFGGDRFPRNGASSDFFSGRSFTGQEPAAGRERRPYEGYHFNVSHGRSFEEIHGLDNFRPSQGVGIEPPVIPMFGFRRKKEEAKESDFRDEEREAFEAELERVQKAQELDRQRKLEEKEHAVEMAQKELEDRERLAREEEERQARLEEEAKEAAARAEREAMEAAQKVEDERKAREEEKRQLQLEEERRKENARRKLLELEERIAKREAEKKQQDEARLNVEDKPANAWQRGEEELRPRDDDDNVEEEKMVANVTGNAHGDTDRTSLRPSVAIPYSQESQKALQNENTLFVKPSEMQAPSAGSSARAELRGSNSASETERKTFGHWRREQPSENVVGSAAQMCPPFGGNESTDFQASVSRDRVYNGRGYGDRGESYYGGAPSSAGLSSDGGPGEFSRRSPFNDQRWLTEEPGFFNKQMNFNRVSNSDFESGPLEGSEDRDDRRWGRDRMERWRPGREGYSQRPSPPQTPPHFQGLDSTEPSSYGRLRHSLSKQPRVPPPPARMGIFRPPPKSSSEQTFVASSEAKDDDTRGVLPRRELDNNFGFSGHENNDEQHAKESSGKTTAADLQQENASQQRSNAWSSTQRGWQINTTSSLTPQCPFAQVSQGLSHDNLNSQPFSPSQEKSENKQNGDSPFSSLSQSEDDYEQKGSIDTLVISEVDKQEMHVQFEDLNDDLEDVASPTDDEEDEDEDEDHEGDEEGYEAYEGYDEDEDEDEDNDEDDELDGVDGGVGEAVDQGSDRTEIALGDVKDEHFIAQIIEDEGDKFDDANIEQDAAGELANSAHVQMTEDVGSGYLPQEEAEQTSLIPSVTGLVEVSDSCDVRQGFSQQLQPPPPLMEFSTSQNNDTTISSSVGLSGLHHSSEVPMTLQFGLLPGTSFLQGSVPAIQIGSIQMPLHVPLHTGLQQFPNSSSTAPPIQFGQLANPPTVLQSTFVSSQSNVSRKVQEKISEPESVSKVVNELQDTVTVTALIQAQPEKEPISLQPQSPWINQFSSVDHKSPVEVETKETRSTIGKLGQRSERRVRDRGMIREGPTSTIGPETYPRLKNSRRDPGNQRLHQDYTASQDNSFFDPVGGNEKYGGRGRGNRPGSVLGRGGFPHSGRYSPHSTYDNAGLSTGMGASSASYDGTALRPRSNRRSNFRRTDLKSRDSAELLSEAAGGKFSKQTMNASTENLMAGTNGKDGFRDANLHPQESTCSGDNSRNSRPMFEGASSSKSDRASTTDVLKKSGGKLSGSSDSVSHSVEGLLGKHASELTSDAPLQSGVVHVFKQPGIERGDEDDFIEVRSKRQMLSDRRAEREKEIKAKSNLKAKEQAARKQRGSAKSGLQMEGVSGQGNKPGGFLDKRASNNSTENSGTTTRTLQPGGTTSTVASGTAVATSSQGLTLAPIGTPSGGLSDIRANASKSSRSNSVSGGSLVDSELGAAAATSDSLNQHQESSSGTPIAWGGTHSTRQVVSLTQIQLEEAMKPARYEAIVSQQLPLEARGSMVLDPGTTVASMAGKDKFSVPTAGPIGSLLAGGKIQFGAVTSPPLGVSNSRPHTPAVMNVVGSSLGSHADDASDKNDLKKPNHMSSSELDMPSFPTKGKRTRGQEDIAGSTDEGIDAEAEAEAAASAVAVAAISSDESVCSTREPIAIRKNTIKSSFGSVTSSTNHTGLGNSVSAHMQNPMMEDSMAAALPADLSVEPTSISMRGSPGQGSSCLSTSGKSSFSGLEMSQMLSYSFGPSKDVAVMQGSNDQGVPSASPSASGWQPQHSSVDSFYGGPPPSGFPGQYINPGAGMPPHMLVYTNPFSPVGQFGQLGFMNPTYLPSGKQPDWKHTPVWSSGPGVVGMSSNDSLGGMAAAQRGSGNIQRIAPGPALVPVVQSPGPFDLNLSAPFQIPNVDSSTGWSHVPGPMHVPISLGYLQQGRRGPSHSMEKDGGFNLGLASNQANNGNYTSMDTAAQFPDELGLGDTSSVPNITSPYGSSQNLGRSAINNQATSMSSSAQSNAKFRSNRRSSRVTRGGNLMSTGNGTNTGSVNLGMGVNSGGYNNAGTNGGRVPQNHLQPQPPHHLYPAMGGVGQPHAHHTINHSDQRGPSQQNSPRVGSSNWSGSQGHRKGVGNQGRPPAGERGSTGEKMFAPPSKLKQVYVAKPSSSPRRSSGETAIFNGTGGQAAGGL</sequence>
<feature type="compositionally biased region" description="Basic and acidic residues" evidence="1">
    <location>
        <begin position="501"/>
        <end position="522"/>
    </location>
</feature>
<feature type="compositionally biased region" description="Polar residues" evidence="1">
    <location>
        <begin position="2553"/>
        <end position="2565"/>
    </location>
</feature>
<evidence type="ECO:0008006" key="5">
    <source>
        <dbReference type="Google" id="ProtNLM"/>
    </source>
</evidence>
<evidence type="ECO:0000256" key="1">
    <source>
        <dbReference type="SAM" id="MobiDB-lite"/>
    </source>
</evidence>
<feature type="compositionally biased region" description="Basic and acidic residues" evidence="1">
    <location>
        <begin position="1764"/>
        <end position="1775"/>
    </location>
</feature>
<dbReference type="GeneID" id="112284767"/>
<feature type="region of interest" description="Disordered" evidence="1">
    <location>
        <begin position="842"/>
        <end position="1296"/>
    </location>
</feature>
<feature type="compositionally biased region" description="Polar residues" evidence="1">
    <location>
        <begin position="1654"/>
        <end position="1674"/>
    </location>
</feature>
<feature type="region of interest" description="Disordered" evidence="1">
    <location>
        <begin position="1548"/>
        <end position="1792"/>
    </location>
</feature>
<feature type="compositionally biased region" description="Basic and acidic residues" evidence="1">
    <location>
        <begin position="1597"/>
        <end position="1608"/>
    </location>
</feature>
<reference evidence="2 4" key="2">
    <citation type="journal article" date="2018" name="Plant J.">
        <title>The Physcomitrella patens chromosome-scale assembly reveals moss genome structure and evolution.</title>
        <authorList>
            <person name="Lang D."/>
            <person name="Ullrich K.K."/>
            <person name="Murat F."/>
            <person name="Fuchs J."/>
            <person name="Jenkins J."/>
            <person name="Haas F.B."/>
            <person name="Piednoel M."/>
            <person name="Gundlach H."/>
            <person name="Van Bel M."/>
            <person name="Meyberg R."/>
            <person name="Vives C."/>
            <person name="Morata J."/>
            <person name="Symeonidi A."/>
            <person name="Hiss M."/>
            <person name="Muchero W."/>
            <person name="Kamisugi Y."/>
            <person name="Saleh O."/>
            <person name="Blanc G."/>
            <person name="Decker E.L."/>
            <person name="van Gessel N."/>
            <person name="Grimwood J."/>
            <person name="Hayes R.D."/>
            <person name="Graham S.W."/>
            <person name="Gunter L.E."/>
            <person name="McDaniel S.F."/>
            <person name="Hoernstein S.N.W."/>
            <person name="Larsson A."/>
            <person name="Li F.W."/>
            <person name="Perroud P.F."/>
            <person name="Phillips J."/>
            <person name="Ranjan P."/>
            <person name="Rokshar D.S."/>
            <person name="Rothfels C.J."/>
            <person name="Schneider L."/>
            <person name="Shu S."/>
            <person name="Stevenson D.W."/>
            <person name="Thummler F."/>
            <person name="Tillich M."/>
            <person name="Villarreal Aguilar J.C."/>
            <person name="Widiez T."/>
            <person name="Wong G.K."/>
            <person name="Wymore A."/>
            <person name="Zhang Y."/>
            <person name="Zimmer A.D."/>
            <person name="Quatrano R.S."/>
            <person name="Mayer K.F.X."/>
            <person name="Goodstein D."/>
            <person name="Casacuberta J.M."/>
            <person name="Vandepoele K."/>
            <person name="Reski R."/>
            <person name="Cuming A.C."/>
            <person name="Tuskan G.A."/>
            <person name="Maumus F."/>
            <person name="Salse J."/>
            <person name="Schmutz J."/>
            <person name="Rensing S.A."/>
        </authorList>
    </citation>
    <scope>NUCLEOTIDE SEQUENCE [LARGE SCALE GENOMIC DNA]</scope>
    <source>
        <strain evidence="3 4">cv. Gransden 2004</strain>
    </source>
</reference>
<feature type="region of interest" description="Disordered" evidence="1">
    <location>
        <begin position="224"/>
        <end position="259"/>
    </location>
</feature>
<feature type="compositionally biased region" description="Basic and acidic residues" evidence="1">
    <location>
        <begin position="868"/>
        <end position="882"/>
    </location>
</feature>
<feature type="compositionally biased region" description="Polar residues" evidence="1">
    <location>
        <begin position="1976"/>
        <end position="1990"/>
    </location>
</feature>
<dbReference type="KEGG" id="ppp:112284767"/>
<feature type="compositionally biased region" description="Basic and acidic residues" evidence="1">
    <location>
        <begin position="367"/>
        <end position="379"/>
    </location>
</feature>
<feature type="compositionally biased region" description="Polar residues" evidence="1">
    <location>
        <begin position="2621"/>
        <end position="2640"/>
    </location>
</feature>
<feature type="compositionally biased region" description="Polar residues" evidence="1">
    <location>
        <begin position="2499"/>
        <end position="2538"/>
    </location>
</feature>
<feature type="region of interest" description="Disordered" evidence="1">
    <location>
        <begin position="2282"/>
        <end position="2303"/>
    </location>
</feature>
<reference evidence="3" key="3">
    <citation type="submission" date="2020-12" db="UniProtKB">
        <authorList>
            <consortium name="EnsemblPlants"/>
        </authorList>
    </citation>
    <scope>IDENTIFICATION</scope>
</reference>
<feature type="compositionally biased region" description="Basic and acidic residues" evidence="1">
    <location>
        <begin position="470"/>
        <end position="492"/>
    </location>
</feature>
<feature type="compositionally biased region" description="Basic and acidic residues" evidence="1">
    <location>
        <begin position="2103"/>
        <end position="2115"/>
    </location>
</feature>
<feature type="region of interest" description="Disordered" evidence="1">
    <location>
        <begin position="2498"/>
        <end position="2704"/>
    </location>
</feature>
<feature type="compositionally biased region" description="Basic and acidic residues" evidence="1">
    <location>
        <begin position="990"/>
        <end position="1007"/>
    </location>
</feature>
<feature type="compositionally biased region" description="Low complexity" evidence="1">
    <location>
        <begin position="1782"/>
        <end position="1792"/>
    </location>
</feature>
<dbReference type="EMBL" id="ABEU02000007">
    <property type="protein sequence ID" value="PNR50655.1"/>
    <property type="molecule type" value="Genomic_DNA"/>
</dbReference>
<feature type="compositionally biased region" description="Polar residues" evidence="1">
    <location>
        <begin position="1740"/>
        <end position="1753"/>
    </location>
</feature>
<feature type="compositionally biased region" description="Low complexity" evidence="1">
    <location>
        <begin position="1948"/>
        <end position="1964"/>
    </location>
</feature>
<feature type="compositionally biased region" description="Basic and acidic residues" evidence="1">
    <location>
        <begin position="294"/>
        <end position="304"/>
    </location>
</feature>
<dbReference type="CDD" id="cd22249">
    <property type="entry name" value="UDM1_RNF168_RNF169-like"/>
    <property type="match status" value="1"/>
</dbReference>
<dbReference type="InterPro" id="IPR051195">
    <property type="entry name" value="Fungal_stress_NST1"/>
</dbReference>
<feature type="region of interest" description="Disordered" evidence="1">
    <location>
        <begin position="661"/>
        <end position="819"/>
    </location>
</feature>
<feature type="compositionally biased region" description="Polar residues" evidence="1">
    <location>
        <begin position="168"/>
        <end position="179"/>
    </location>
</feature>
<feature type="compositionally biased region" description="Polar residues" evidence="1">
    <location>
        <begin position="967"/>
        <end position="979"/>
    </location>
</feature>
<feature type="compositionally biased region" description="Basic and acidic residues" evidence="1">
    <location>
        <begin position="404"/>
        <end position="419"/>
    </location>
</feature>
<dbReference type="FunCoup" id="A0A2K1KA45">
    <property type="interactions" value="2105"/>
</dbReference>
<reference evidence="2 4" key="1">
    <citation type="journal article" date="2008" name="Science">
        <title>The Physcomitrella genome reveals evolutionary insights into the conquest of land by plants.</title>
        <authorList>
            <person name="Rensing S."/>
            <person name="Lang D."/>
            <person name="Zimmer A."/>
            <person name="Terry A."/>
            <person name="Salamov A."/>
            <person name="Shapiro H."/>
            <person name="Nishiyama T."/>
            <person name="Perroud P.-F."/>
            <person name="Lindquist E."/>
            <person name="Kamisugi Y."/>
            <person name="Tanahashi T."/>
            <person name="Sakakibara K."/>
            <person name="Fujita T."/>
            <person name="Oishi K."/>
            <person name="Shin-I T."/>
            <person name="Kuroki Y."/>
            <person name="Toyoda A."/>
            <person name="Suzuki Y."/>
            <person name="Hashimoto A."/>
            <person name="Yamaguchi K."/>
            <person name="Sugano A."/>
            <person name="Kohara Y."/>
            <person name="Fujiyama A."/>
            <person name="Anterola A."/>
            <person name="Aoki S."/>
            <person name="Ashton N."/>
            <person name="Barbazuk W.B."/>
            <person name="Barker E."/>
            <person name="Bennetzen J."/>
            <person name="Bezanilla M."/>
            <person name="Blankenship R."/>
            <person name="Cho S.H."/>
            <person name="Dutcher S."/>
            <person name="Estelle M."/>
            <person name="Fawcett J.A."/>
            <person name="Gundlach H."/>
            <person name="Hanada K."/>
            <person name="Heyl A."/>
            <person name="Hicks K.A."/>
            <person name="Hugh J."/>
            <person name="Lohr M."/>
            <person name="Mayer K."/>
            <person name="Melkozernov A."/>
            <person name="Murata T."/>
            <person name="Nelson D."/>
            <person name="Pils B."/>
            <person name="Prigge M."/>
            <person name="Reiss B."/>
            <person name="Renner T."/>
            <person name="Rombauts S."/>
            <person name="Rushton P."/>
            <person name="Sanderfoot A."/>
            <person name="Schween G."/>
            <person name="Shiu S.-H."/>
            <person name="Stueber K."/>
            <person name="Theodoulou F.L."/>
            <person name="Tu H."/>
            <person name="Van de Peer Y."/>
            <person name="Verrier P.J."/>
            <person name="Waters E."/>
            <person name="Wood A."/>
            <person name="Yang L."/>
            <person name="Cove D."/>
            <person name="Cuming A."/>
            <person name="Hasebe M."/>
            <person name="Lucas S."/>
            <person name="Mishler D.B."/>
            <person name="Reski R."/>
            <person name="Grigoriev I."/>
            <person name="Quatrano R.S."/>
            <person name="Boore J.L."/>
        </authorList>
    </citation>
    <scope>NUCLEOTIDE SEQUENCE [LARGE SCALE GENOMIC DNA]</scope>
    <source>
        <strain evidence="3 4">cv. Gransden 2004</strain>
    </source>
</reference>
<feature type="compositionally biased region" description="Polar residues" evidence="1">
    <location>
        <begin position="1181"/>
        <end position="1191"/>
    </location>
</feature>
<feature type="compositionally biased region" description="Basic and acidic residues" evidence="1">
    <location>
        <begin position="1099"/>
        <end position="1110"/>
    </location>
</feature>
<feature type="compositionally biased region" description="Basic and acidic residues" evidence="1">
    <location>
        <begin position="1074"/>
        <end position="1090"/>
    </location>
</feature>
<dbReference type="GO" id="GO:0003729">
    <property type="term" value="F:mRNA binding"/>
    <property type="evidence" value="ECO:0000318"/>
    <property type="project" value="GO_Central"/>
</dbReference>
<feature type="region of interest" description="Disordered" evidence="1">
    <location>
        <begin position="143"/>
        <end position="182"/>
    </location>
</feature>
<feature type="region of interest" description="Disordered" evidence="1">
    <location>
        <begin position="2098"/>
        <end position="2142"/>
    </location>
</feature>
<feature type="compositionally biased region" description="Polar residues" evidence="1">
    <location>
        <begin position="2679"/>
        <end position="2689"/>
    </location>
</feature>
<feature type="compositionally biased region" description="Polar residues" evidence="1">
    <location>
        <begin position="143"/>
        <end position="160"/>
    </location>
</feature>
<feature type="region of interest" description="Disordered" evidence="1">
    <location>
        <begin position="2234"/>
        <end position="2253"/>
    </location>
</feature>
<dbReference type="OMA" id="HYGNEQY"/>
<feature type="compositionally biased region" description="Basic and acidic residues" evidence="1">
    <location>
        <begin position="533"/>
        <end position="559"/>
    </location>
</feature>
<feature type="compositionally biased region" description="Basic and acidic residues" evidence="1">
    <location>
        <begin position="1209"/>
        <end position="1219"/>
    </location>
</feature>
<feature type="compositionally biased region" description="Pro residues" evidence="1">
    <location>
        <begin position="1046"/>
        <end position="1062"/>
    </location>
</feature>
<feature type="compositionally biased region" description="Acidic residues" evidence="1">
    <location>
        <begin position="1221"/>
        <end position="1276"/>
    </location>
</feature>
<dbReference type="Gramene" id="Pp3c7_3230V3.3">
    <property type="protein sequence ID" value="Pp3c7_3230V3.3"/>
    <property type="gene ID" value="Pp3c7_3230"/>
</dbReference>
<feature type="region of interest" description="Disordered" evidence="1">
    <location>
        <begin position="1828"/>
        <end position="1996"/>
    </location>
</feature>
<feature type="compositionally biased region" description="Polar residues" evidence="1">
    <location>
        <begin position="563"/>
        <end position="575"/>
    </location>
</feature>
<dbReference type="STRING" id="3218.A0A2K1KA45"/>
<feature type="compositionally biased region" description="Basic and acidic residues" evidence="1">
    <location>
        <begin position="1690"/>
        <end position="1700"/>
    </location>
</feature>
<feature type="region of interest" description="Disordered" evidence="1">
    <location>
        <begin position="1"/>
        <end position="56"/>
    </location>
</feature>
<feature type="compositionally biased region" description="Polar residues" evidence="1">
    <location>
        <begin position="1111"/>
        <end position="1173"/>
    </location>
</feature>
<evidence type="ECO:0000313" key="3">
    <source>
        <dbReference type="EnsemblPlants" id="Pp3c7_3230V3.1"/>
    </source>
</evidence>
<dbReference type="PaxDb" id="3218-PP1S136_86V6.1"/>
<feature type="compositionally biased region" description="Polar residues" evidence="1">
    <location>
        <begin position="306"/>
        <end position="315"/>
    </location>
</feature>
<feature type="compositionally biased region" description="Basic and acidic residues" evidence="1">
    <location>
        <begin position="237"/>
        <end position="256"/>
    </location>
</feature>
<dbReference type="EnsemblPlants" id="Pp3c7_3230V3.1">
    <property type="protein sequence ID" value="Pp3c7_3230V3.1"/>
    <property type="gene ID" value="Pp3c7_3230"/>
</dbReference>
<accession>A0A2K1KA45</accession>
<evidence type="ECO:0000313" key="2">
    <source>
        <dbReference type="EMBL" id="PNR50655.1"/>
    </source>
</evidence>
<dbReference type="GO" id="GO:0006406">
    <property type="term" value="P:mRNA export from nucleus"/>
    <property type="evidence" value="ECO:0000318"/>
    <property type="project" value="GO_Central"/>
</dbReference>
<dbReference type="EnsemblPlants" id="Pp3c7_3230V3.3">
    <property type="protein sequence ID" value="Pp3c7_3230V3.3"/>
    <property type="gene ID" value="Pp3c7_3230"/>
</dbReference>
<feature type="compositionally biased region" description="Gly residues" evidence="1">
    <location>
        <begin position="26"/>
        <end position="46"/>
    </location>
</feature>
<feature type="compositionally biased region" description="Polar residues" evidence="1">
    <location>
        <begin position="1"/>
        <end position="18"/>
    </location>
</feature>
<feature type="compositionally biased region" description="Polar residues" evidence="1">
    <location>
        <begin position="322"/>
        <end position="348"/>
    </location>
</feature>
<organism evidence="2">
    <name type="scientific">Physcomitrium patens</name>
    <name type="common">Spreading-leaved earth moss</name>
    <name type="synonym">Physcomitrella patens</name>
    <dbReference type="NCBI Taxonomy" id="3218"/>
    <lineage>
        <taxon>Eukaryota</taxon>
        <taxon>Viridiplantae</taxon>
        <taxon>Streptophyta</taxon>
        <taxon>Embryophyta</taxon>
        <taxon>Bryophyta</taxon>
        <taxon>Bryophytina</taxon>
        <taxon>Bryopsida</taxon>
        <taxon>Funariidae</taxon>
        <taxon>Funariales</taxon>
        <taxon>Funariaceae</taxon>
        <taxon>Physcomitrium</taxon>
    </lineage>
</organism>
<feature type="compositionally biased region" description="Gly residues" evidence="1">
    <location>
        <begin position="2695"/>
        <end position="2704"/>
    </location>
</feature>
<proteinExistence type="predicted"/>
<feature type="compositionally biased region" description="Polar residues" evidence="1">
    <location>
        <begin position="900"/>
        <end position="909"/>
    </location>
</feature>
<evidence type="ECO:0000313" key="4">
    <source>
        <dbReference type="Proteomes" id="UP000006727"/>
    </source>
</evidence>
<gene>
    <name evidence="3" type="primary">LOC112284767</name>
    <name evidence="2" type="ORF">PHYPA_009841</name>
</gene>
<feature type="compositionally biased region" description="Basic and acidic residues" evidence="1">
    <location>
        <begin position="910"/>
        <end position="925"/>
    </location>
</feature>
<protein>
    <recommendedName>
        <fullName evidence="5">BAT2 N-terminal domain-containing protein</fullName>
    </recommendedName>
</protein>
<name>A0A2K1KA45_PHYPA</name>
<dbReference type="OrthoDB" id="1931055at2759"/>
<dbReference type="RefSeq" id="XP_024380722.1">
    <property type="nucleotide sequence ID" value="XM_024524954.2"/>
</dbReference>
<dbReference type="Proteomes" id="UP000006727">
    <property type="component" value="Chromosome 7"/>
</dbReference>